<name>A0A101UTN6_9ACTN</name>
<dbReference type="SUPFAM" id="SSF55961">
    <property type="entry name" value="Bet v1-like"/>
    <property type="match status" value="1"/>
</dbReference>
<dbReference type="RefSeq" id="WP_067029824.1">
    <property type="nucleotide sequence ID" value="NZ_KQ949104.1"/>
</dbReference>
<sequence>MAHLLREMGLDFVETAPVRLVFAREIAAPPERVFRALAEDVPGWTEWFAAVTLARPTSPTLGFARAGGPPSARGREIRLRGGTRFEETVLAAKEPEVYAYRADVTNAPGARALVEEWRLTPAGTGTRVQWTFAADGTAAFRFTLKLARAGLGRAFRDAVTSLDRRLAA</sequence>
<evidence type="ECO:0000313" key="2">
    <source>
        <dbReference type="Proteomes" id="UP000053260"/>
    </source>
</evidence>
<dbReference type="STRING" id="909626.AQJ91_35425"/>
<dbReference type="Proteomes" id="UP000053260">
    <property type="component" value="Unassembled WGS sequence"/>
</dbReference>
<accession>A0A101UTN6</accession>
<dbReference type="AlphaFoldDB" id="A0A101UTN6"/>
<comment type="caution">
    <text evidence="1">The sequence shown here is derived from an EMBL/GenBank/DDBJ whole genome shotgun (WGS) entry which is preliminary data.</text>
</comment>
<proteinExistence type="predicted"/>
<dbReference type="EMBL" id="LMXB01000086">
    <property type="protein sequence ID" value="KUO16575.1"/>
    <property type="molecule type" value="Genomic_DNA"/>
</dbReference>
<evidence type="ECO:0000313" key="1">
    <source>
        <dbReference type="EMBL" id="KUO16575.1"/>
    </source>
</evidence>
<reference evidence="1 2" key="1">
    <citation type="submission" date="2015-10" db="EMBL/GenBank/DDBJ databases">
        <title>Draft genome sequence of Streptomyces sp. RV15, isolated from a marine sponge.</title>
        <authorList>
            <person name="Ruckert C."/>
            <person name="Abdelmohsen U.R."/>
            <person name="Winkler A."/>
            <person name="Hentschel U."/>
            <person name="Kalinowski J."/>
            <person name="Kampfer P."/>
            <person name="Glaeser S."/>
        </authorList>
    </citation>
    <scope>NUCLEOTIDE SEQUENCE [LARGE SCALE GENOMIC DNA]</scope>
    <source>
        <strain evidence="1 2">RV15</strain>
    </source>
</reference>
<organism evidence="1 2">
    <name type="scientific">Streptomyces dysideae</name>
    <dbReference type="NCBI Taxonomy" id="909626"/>
    <lineage>
        <taxon>Bacteria</taxon>
        <taxon>Bacillati</taxon>
        <taxon>Actinomycetota</taxon>
        <taxon>Actinomycetes</taxon>
        <taxon>Kitasatosporales</taxon>
        <taxon>Streptomycetaceae</taxon>
        <taxon>Streptomyces</taxon>
    </lineage>
</organism>
<dbReference type="Pfam" id="PF10604">
    <property type="entry name" value="Polyketide_cyc2"/>
    <property type="match status" value="1"/>
</dbReference>
<dbReference type="CDD" id="cd07821">
    <property type="entry name" value="PYR_PYL_RCAR_like"/>
    <property type="match status" value="1"/>
</dbReference>
<dbReference type="InterPro" id="IPR019587">
    <property type="entry name" value="Polyketide_cyclase/dehydratase"/>
</dbReference>
<dbReference type="Gene3D" id="3.30.530.20">
    <property type="match status" value="1"/>
</dbReference>
<dbReference type="InterPro" id="IPR023393">
    <property type="entry name" value="START-like_dom_sf"/>
</dbReference>
<protein>
    <submittedName>
        <fullName evidence="1">Polyketide cyclase</fullName>
    </submittedName>
</protein>
<dbReference type="OrthoDB" id="4277250at2"/>
<keyword evidence="2" id="KW-1185">Reference proteome</keyword>
<gene>
    <name evidence="1" type="ORF">AQJ91_35425</name>
</gene>